<dbReference type="Gene3D" id="2.10.25.10">
    <property type="entry name" value="Laminin"/>
    <property type="match status" value="1"/>
</dbReference>
<proteinExistence type="predicted"/>
<evidence type="ECO:0000313" key="18">
    <source>
        <dbReference type="WBParaSite" id="PTRK_0001247100.1"/>
    </source>
</evidence>
<evidence type="ECO:0000256" key="3">
    <source>
        <dbReference type="ARBA" id="ARBA00022583"/>
    </source>
</evidence>
<evidence type="ECO:0000313" key="17">
    <source>
        <dbReference type="Proteomes" id="UP000038045"/>
    </source>
</evidence>
<dbReference type="Pfam" id="PF07645">
    <property type="entry name" value="EGF_CA"/>
    <property type="match status" value="1"/>
</dbReference>
<name>A0A0N4ZV61_PARTI</name>
<feature type="domain" description="EGF-like" evidence="16">
    <location>
        <begin position="573"/>
        <end position="610"/>
    </location>
</feature>
<evidence type="ECO:0000259" key="16">
    <source>
        <dbReference type="SMART" id="SM00181"/>
    </source>
</evidence>
<evidence type="ECO:0000256" key="13">
    <source>
        <dbReference type="PROSITE-ProRule" id="PRU00461"/>
    </source>
</evidence>
<keyword evidence="8" id="KW-0472">Membrane</keyword>
<dbReference type="SUPFAM" id="SSF63825">
    <property type="entry name" value="YWTD domain"/>
    <property type="match status" value="1"/>
</dbReference>
<keyword evidence="7" id="KW-1133">Transmembrane helix</keyword>
<keyword evidence="2" id="KW-0245">EGF-like domain</keyword>
<feature type="domain" description="EGF-like" evidence="16">
    <location>
        <begin position="266"/>
        <end position="304"/>
    </location>
</feature>
<evidence type="ECO:0000256" key="9">
    <source>
        <dbReference type="ARBA" id="ARBA00023157"/>
    </source>
</evidence>
<evidence type="ECO:0000256" key="11">
    <source>
        <dbReference type="ARBA" id="ARBA00023180"/>
    </source>
</evidence>
<dbReference type="CDD" id="cd00112">
    <property type="entry name" value="LDLa"/>
    <property type="match status" value="2"/>
</dbReference>
<dbReference type="InterPro" id="IPR000033">
    <property type="entry name" value="LDLR_classB_rpt"/>
</dbReference>
<dbReference type="PANTHER" id="PTHR46513:SF13">
    <property type="entry name" value="EGF-LIKE DOMAIN-CONTAINING PROTEIN"/>
    <property type="match status" value="1"/>
</dbReference>
<dbReference type="FunFam" id="2.10.25.10:FF:000119">
    <property type="entry name" value="vitamin K-dependent protein S"/>
    <property type="match status" value="1"/>
</dbReference>
<dbReference type="InterPro" id="IPR049883">
    <property type="entry name" value="NOTCH1_EGF-like"/>
</dbReference>
<keyword evidence="5 14" id="KW-0732">Signal</keyword>
<dbReference type="GO" id="GO:0006897">
    <property type="term" value="P:endocytosis"/>
    <property type="evidence" value="ECO:0007669"/>
    <property type="project" value="UniProtKB-KW"/>
</dbReference>
<dbReference type="Pfam" id="PF00058">
    <property type="entry name" value="Ldl_recept_b"/>
    <property type="match status" value="2"/>
</dbReference>
<evidence type="ECO:0000256" key="7">
    <source>
        <dbReference type="ARBA" id="ARBA00022989"/>
    </source>
</evidence>
<dbReference type="PROSITE" id="PS51120">
    <property type="entry name" value="LDLRB"/>
    <property type="match status" value="4"/>
</dbReference>
<keyword evidence="4" id="KW-0812">Transmembrane</keyword>
<protein>
    <submittedName>
        <fullName evidence="18">EGF-like domain-containing protein</fullName>
    </submittedName>
</protein>
<accession>A0A0N4ZV61</accession>
<feature type="repeat" description="LDL-receptor class B" evidence="13">
    <location>
        <begin position="523"/>
        <end position="565"/>
    </location>
</feature>
<dbReference type="GO" id="GO:0060070">
    <property type="term" value="P:canonical Wnt signaling pathway"/>
    <property type="evidence" value="ECO:0007669"/>
    <property type="project" value="TreeGrafter"/>
</dbReference>
<evidence type="ECO:0000256" key="10">
    <source>
        <dbReference type="ARBA" id="ARBA00023170"/>
    </source>
</evidence>
<evidence type="ECO:0000256" key="14">
    <source>
        <dbReference type="SAM" id="SignalP"/>
    </source>
</evidence>
<dbReference type="SMART" id="SM00135">
    <property type="entry name" value="LY"/>
    <property type="match status" value="5"/>
</dbReference>
<dbReference type="FunFam" id="2.120.10.30:FF:000241">
    <property type="entry name" value="Low-density lipoprotein receptor-related protein 6"/>
    <property type="match status" value="1"/>
</dbReference>
<dbReference type="SUPFAM" id="SSF57424">
    <property type="entry name" value="LDL receptor-like module"/>
    <property type="match status" value="2"/>
</dbReference>
<feature type="repeat" description="LDL-receptor class B" evidence="13">
    <location>
        <begin position="352"/>
        <end position="394"/>
    </location>
</feature>
<dbReference type="InterPro" id="IPR023415">
    <property type="entry name" value="LDLR_class-A_CS"/>
</dbReference>
<comment type="caution">
    <text evidence="12">Lacks conserved residue(s) required for the propagation of feature annotation.</text>
</comment>
<dbReference type="SMART" id="SM00181">
    <property type="entry name" value="EGF"/>
    <property type="match status" value="2"/>
</dbReference>
<dbReference type="STRING" id="131310.A0A0N4ZV61"/>
<sequence length="693" mass="78586">MDIFIIQFIFYLIFINKVSGNTIIIPETPSESSLPTSLYCNLIDEGIAGKCAGALVDYVDFKKETLHPLLSNINNICEELSTFKKCTKHVNHHCLDSIIPKQIRLFEYLCQFPVKDSIIREKECFLKVQKEEYMTNCFNNISNIHSSTSNNLFHYDTSYTNSTSIIDEERDLCKIIKNTSDCYLQSQFLKDCPKAANVEHDILLFIAEKLNIKGNCDLPLFHNVIRKFEEEEMEKTIGTCNENGNCTCVEGYRGNNETKKCVDIDECAEESHLCSQICINTKGSYKCDCYEKIFKLSENGKSCDMIDQETPAWLYFAHGQSIWNISDDGKHFQLQRAGLQKTAMIDVDIKDNKIFYVDIGTNVIEKINIDGAFPEPIQTYEVDGVEGIAVDWVARNLYTARRSDIFVQTLDGRFRKSLYKNVFKMPRALACHSLKGKLFGTDWSSNAFIASANMDGSDFKKIVTDGIVWPNALTIDIYANKIYWADAFLDTIQMANLDGSMRKTIISDPASVPHVFGMTISNDYIYWTDWTYRGILRANKNNGNNVTVLAQTALLPYSIKLFHKYIQPEVPNPCEEMKCSQLCLLKENAKSAVCSCSDGFTLNEDGKTCTSNCNDQTEIICGGSDPRCISKRYLCDGKMHCQDSRDEQNCDPRICLPGQFQCHDNKKCLPAKDLCDGVSQCLDNSDEMYCSSK</sequence>
<dbReference type="AlphaFoldDB" id="A0A0N4ZV61"/>
<feature type="signal peptide" evidence="14">
    <location>
        <begin position="1"/>
        <end position="20"/>
    </location>
</feature>
<dbReference type="SUPFAM" id="SSF57196">
    <property type="entry name" value="EGF/Laminin"/>
    <property type="match status" value="1"/>
</dbReference>
<reference evidence="18" key="1">
    <citation type="submission" date="2017-02" db="UniProtKB">
        <authorList>
            <consortium name="WormBaseParasite"/>
        </authorList>
    </citation>
    <scope>IDENTIFICATION</scope>
</reference>
<evidence type="ECO:0000256" key="8">
    <source>
        <dbReference type="ARBA" id="ARBA00023136"/>
    </source>
</evidence>
<dbReference type="GO" id="GO:0005886">
    <property type="term" value="C:plasma membrane"/>
    <property type="evidence" value="ECO:0007669"/>
    <property type="project" value="TreeGrafter"/>
</dbReference>
<keyword evidence="3" id="KW-0254">Endocytosis</keyword>
<dbReference type="InterPro" id="IPR011042">
    <property type="entry name" value="6-blade_b-propeller_TolB-like"/>
</dbReference>
<evidence type="ECO:0000256" key="5">
    <source>
        <dbReference type="ARBA" id="ARBA00022729"/>
    </source>
</evidence>
<dbReference type="Gene3D" id="2.120.10.30">
    <property type="entry name" value="TolB, C-terminal domain"/>
    <property type="match status" value="1"/>
</dbReference>
<evidence type="ECO:0000256" key="2">
    <source>
        <dbReference type="ARBA" id="ARBA00022536"/>
    </source>
</evidence>
<feature type="disulfide bond" evidence="12">
    <location>
        <begin position="635"/>
        <end position="650"/>
    </location>
</feature>
<keyword evidence="6" id="KW-0677">Repeat</keyword>
<dbReference type="Gene3D" id="4.10.1220.10">
    <property type="entry name" value="EGF-type module"/>
    <property type="match status" value="1"/>
</dbReference>
<feature type="chain" id="PRO_5005892349" evidence="14">
    <location>
        <begin position="21"/>
        <end position="693"/>
    </location>
</feature>
<dbReference type="InterPro" id="IPR002172">
    <property type="entry name" value="LDrepeatLR_classA_rpt"/>
</dbReference>
<dbReference type="InterPro" id="IPR018097">
    <property type="entry name" value="EGF_Ca-bd_CS"/>
</dbReference>
<dbReference type="GO" id="GO:0005509">
    <property type="term" value="F:calcium ion binding"/>
    <property type="evidence" value="ECO:0007669"/>
    <property type="project" value="InterPro"/>
</dbReference>
<dbReference type="Proteomes" id="UP000038045">
    <property type="component" value="Unplaced"/>
</dbReference>
<dbReference type="PANTHER" id="PTHR46513">
    <property type="entry name" value="VITELLOGENIN RECEPTOR-LIKE PROTEIN-RELATED-RELATED"/>
    <property type="match status" value="1"/>
</dbReference>
<dbReference type="PROSITE" id="PS50068">
    <property type="entry name" value="LDLRA_2"/>
    <property type="match status" value="2"/>
</dbReference>
<dbReference type="GO" id="GO:0017147">
    <property type="term" value="F:Wnt-protein binding"/>
    <property type="evidence" value="ECO:0007669"/>
    <property type="project" value="TreeGrafter"/>
</dbReference>
<keyword evidence="17" id="KW-1185">Reference proteome</keyword>
<keyword evidence="11" id="KW-0325">Glycoprotein</keyword>
<dbReference type="Gene3D" id="4.10.400.10">
    <property type="entry name" value="Low-density Lipoprotein Receptor"/>
    <property type="match status" value="1"/>
</dbReference>
<evidence type="ECO:0000256" key="1">
    <source>
        <dbReference type="ARBA" id="ARBA00004167"/>
    </source>
</evidence>
<keyword evidence="9 12" id="KW-1015">Disulfide bond</keyword>
<dbReference type="SMART" id="SM00192">
    <property type="entry name" value="LDLa"/>
    <property type="match status" value="2"/>
</dbReference>
<organism evidence="17 18">
    <name type="scientific">Parastrongyloides trichosuri</name>
    <name type="common">Possum-specific nematode worm</name>
    <dbReference type="NCBI Taxonomy" id="131310"/>
    <lineage>
        <taxon>Eukaryota</taxon>
        <taxon>Metazoa</taxon>
        <taxon>Ecdysozoa</taxon>
        <taxon>Nematoda</taxon>
        <taxon>Chromadorea</taxon>
        <taxon>Rhabditida</taxon>
        <taxon>Tylenchina</taxon>
        <taxon>Panagrolaimomorpha</taxon>
        <taxon>Strongyloidoidea</taxon>
        <taxon>Strongyloididae</taxon>
        <taxon>Parastrongyloides</taxon>
    </lineage>
</organism>
<evidence type="ECO:0000256" key="6">
    <source>
        <dbReference type="ARBA" id="ARBA00022737"/>
    </source>
</evidence>
<dbReference type="WBParaSite" id="PTRK_0001247100.1">
    <property type="protein sequence ID" value="PTRK_0001247100.1"/>
    <property type="gene ID" value="PTRK_0001247100"/>
</dbReference>
<evidence type="ECO:0000256" key="4">
    <source>
        <dbReference type="ARBA" id="ARBA00022692"/>
    </source>
</evidence>
<feature type="repeat" description="LDL-receptor class B" evidence="13">
    <location>
        <begin position="480"/>
        <end position="522"/>
    </location>
</feature>
<feature type="domain" description="EGF-like calcium-binding" evidence="15">
    <location>
        <begin position="263"/>
        <end position="304"/>
    </location>
</feature>
<feature type="disulfide bond" evidence="12">
    <location>
        <begin position="675"/>
        <end position="690"/>
    </location>
</feature>
<dbReference type="PROSITE" id="PS01209">
    <property type="entry name" value="LDLRA_1"/>
    <property type="match status" value="1"/>
</dbReference>
<dbReference type="Pfam" id="PF00057">
    <property type="entry name" value="Ldl_recept_a"/>
    <property type="match status" value="1"/>
</dbReference>
<evidence type="ECO:0000259" key="15">
    <source>
        <dbReference type="SMART" id="SM00179"/>
    </source>
</evidence>
<comment type="subcellular location">
    <subcellularLocation>
        <location evidence="1">Membrane</location>
        <topology evidence="1">Single-pass membrane protein</topology>
    </subcellularLocation>
</comment>
<dbReference type="InterPro" id="IPR000742">
    <property type="entry name" value="EGF"/>
</dbReference>
<feature type="repeat" description="LDL-receptor class B" evidence="13">
    <location>
        <begin position="436"/>
        <end position="479"/>
    </location>
</feature>
<keyword evidence="10" id="KW-0675">Receptor</keyword>
<dbReference type="InterPro" id="IPR050778">
    <property type="entry name" value="Cueball_EGF_LRP_Nidogen"/>
</dbReference>
<evidence type="ECO:0000256" key="12">
    <source>
        <dbReference type="PROSITE-ProRule" id="PRU00124"/>
    </source>
</evidence>
<dbReference type="PRINTS" id="PR00261">
    <property type="entry name" value="LDLRECEPTOR"/>
</dbReference>
<dbReference type="GO" id="GO:0042813">
    <property type="term" value="F:Wnt receptor activity"/>
    <property type="evidence" value="ECO:0007669"/>
    <property type="project" value="TreeGrafter"/>
</dbReference>
<dbReference type="InterPro" id="IPR036055">
    <property type="entry name" value="LDL_receptor-like_sf"/>
</dbReference>
<dbReference type="PROSITE" id="PS01187">
    <property type="entry name" value="EGF_CA"/>
    <property type="match status" value="1"/>
</dbReference>
<dbReference type="SMART" id="SM00179">
    <property type="entry name" value="EGF_CA"/>
    <property type="match status" value="1"/>
</dbReference>
<dbReference type="InterPro" id="IPR001881">
    <property type="entry name" value="EGF-like_Ca-bd_dom"/>
</dbReference>